<dbReference type="EMBL" id="NRSJ01000009">
    <property type="protein sequence ID" value="MBK1704306.1"/>
    <property type="molecule type" value="Genomic_DNA"/>
</dbReference>
<accession>A0AAJ0U2W8</accession>
<gene>
    <name evidence="2" type="ORF">CKO40_07030</name>
</gene>
<organism evidence="2 3">
    <name type="scientific">Halochromatium glycolicum</name>
    <dbReference type="NCBI Taxonomy" id="85075"/>
    <lineage>
        <taxon>Bacteria</taxon>
        <taxon>Pseudomonadati</taxon>
        <taxon>Pseudomonadota</taxon>
        <taxon>Gammaproteobacteria</taxon>
        <taxon>Chromatiales</taxon>
        <taxon>Chromatiaceae</taxon>
        <taxon>Halochromatium</taxon>
    </lineage>
</organism>
<keyword evidence="3" id="KW-1185">Reference proteome</keyword>
<dbReference type="Proteomes" id="UP001296776">
    <property type="component" value="Unassembled WGS sequence"/>
</dbReference>
<name>A0AAJ0U2W8_9GAMM</name>
<feature type="region of interest" description="Disordered" evidence="1">
    <location>
        <begin position="44"/>
        <end position="67"/>
    </location>
</feature>
<protein>
    <submittedName>
        <fullName evidence="2">Uncharacterized protein</fullName>
    </submittedName>
</protein>
<dbReference type="RefSeq" id="WP_200345491.1">
    <property type="nucleotide sequence ID" value="NZ_NRSJ01000009.1"/>
</dbReference>
<reference evidence="2" key="2">
    <citation type="journal article" date="2020" name="Microorganisms">
        <title>Osmotic Adaptation and Compatible Solute Biosynthesis of Phototrophic Bacteria as Revealed from Genome Analyses.</title>
        <authorList>
            <person name="Imhoff J.F."/>
            <person name="Rahn T."/>
            <person name="Kunzel S."/>
            <person name="Keller A."/>
            <person name="Neulinger S.C."/>
        </authorList>
    </citation>
    <scope>NUCLEOTIDE SEQUENCE</scope>
    <source>
        <strain evidence="2">DSM 11080</strain>
    </source>
</reference>
<evidence type="ECO:0000313" key="3">
    <source>
        <dbReference type="Proteomes" id="UP001296776"/>
    </source>
</evidence>
<reference evidence="2" key="1">
    <citation type="submission" date="2017-08" db="EMBL/GenBank/DDBJ databases">
        <authorList>
            <person name="Imhoff J.F."/>
            <person name="Rahn T."/>
            <person name="Kuenzel S."/>
            <person name="Neulinger S.C."/>
        </authorList>
    </citation>
    <scope>NUCLEOTIDE SEQUENCE</scope>
    <source>
        <strain evidence="2">DSM 11080</strain>
    </source>
</reference>
<evidence type="ECO:0000256" key="1">
    <source>
        <dbReference type="SAM" id="MobiDB-lite"/>
    </source>
</evidence>
<comment type="caution">
    <text evidence="2">The sequence shown here is derived from an EMBL/GenBank/DDBJ whole genome shotgun (WGS) entry which is preliminary data.</text>
</comment>
<proteinExistence type="predicted"/>
<sequence>MTTDPDALPSVPASLRLGWGLAAGCWTLRCRGGASGAAARQRGLRARDSSLGQRQSSSGAPRIEGPY</sequence>
<evidence type="ECO:0000313" key="2">
    <source>
        <dbReference type="EMBL" id="MBK1704306.1"/>
    </source>
</evidence>
<feature type="compositionally biased region" description="Polar residues" evidence="1">
    <location>
        <begin position="50"/>
        <end position="59"/>
    </location>
</feature>
<dbReference type="AlphaFoldDB" id="A0AAJ0U2W8"/>